<name>A0ABV6L2E5_9SPHI</name>
<keyword evidence="5 6" id="KW-0472">Membrane</keyword>
<evidence type="ECO:0000256" key="2">
    <source>
        <dbReference type="ARBA" id="ARBA00022475"/>
    </source>
</evidence>
<feature type="transmembrane region" description="Helical" evidence="6">
    <location>
        <begin position="760"/>
        <end position="783"/>
    </location>
</feature>
<dbReference type="PANTHER" id="PTHR30572:SF18">
    <property type="entry name" value="ABC-TYPE MACROLIDE FAMILY EXPORT SYSTEM PERMEASE COMPONENT 2"/>
    <property type="match status" value="1"/>
</dbReference>
<feature type="domain" description="MacB-like periplasmic core" evidence="8">
    <location>
        <begin position="20"/>
        <end position="240"/>
    </location>
</feature>
<dbReference type="Proteomes" id="UP001589828">
    <property type="component" value="Unassembled WGS sequence"/>
</dbReference>
<feature type="transmembrane region" description="Helical" evidence="6">
    <location>
        <begin position="729"/>
        <end position="748"/>
    </location>
</feature>
<gene>
    <name evidence="9" type="ORF">ACFFGT_04395</name>
</gene>
<sequence>MFRNYLKIAVRNLQKNIAFSMINIAGLSIGLACCILILLYIKDELSFDRFHAQRQHIYQLTCLRSEQDGSMKKFAIAALVQGPAFKQEIPEIQACIRVNPRDIVIKRGNDVFNEHITWADANFFNVFTFPLLSGNPATVLSDQHAMVLSEESAVKYFGSVDAAAGKTLQLEINGKFEPFIVTGVAKKVPQNSSIQFSIVLPFSFFEVASPDNGWMWVSFPTYFLLSPGADIQNISHKMDQVYRTRAKDEIDLNNLAGYGNHFSWGLQPLTAMHLNTDYEGTPGASDPVYSYILSGIAVFILLIACINFVNLTVAASLKRSKEIGIRKVMGSKRSQLTIQFLGESVIICLIAFILALLLATLALPVFNELANKQLSLSYLVDWKLIAGFAGLFLLTGFSAGFYPALVLSGFGPSLALAGKAGLGGKNVLAKSLVVIQFALATFLIIATLFIYAQFNLLTQTPVGYPDQNLLSFTVSQGTRSKPVMDLYQSEFSKVPGVLNAGYKNVGHFGGKTLAGNKEFTAGYERIDATYLPALGARIIAGRNFSPEFPSDSATSVLINQTLADQMGWKNPIGKTIDYMNFPTWGNRKVTIVGVVKDYHNESLKEKIQPMIFTGESSMPLGQMIVRIRPEHTAATLLAMEKAYHRLNPGHPFQYEFKDEANRRSYEAENKWKQIITFGAIITIFISSIGLFGLAMLSAKKREKEIGVRKVLGASVAELTGMLSRDFGKLVLIAFVIAIPAGWLVMHRWLQNFAYRVDLCWWRFAAAGVITMMVAMLTVSYQAIRAALANPVKSLRNE</sequence>
<protein>
    <submittedName>
        <fullName evidence="9">ABC transporter permease</fullName>
    </submittedName>
</protein>
<dbReference type="Pfam" id="PF02687">
    <property type="entry name" value="FtsX"/>
    <property type="match status" value="2"/>
</dbReference>
<dbReference type="PANTHER" id="PTHR30572">
    <property type="entry name" value="MEMBRANE COMPONENT OF TRANSPORTER-RELATED"/>
    <property type="match status" value="1"/>
</dbReference>
<evidence type="ECO:0000256" key="4">
    <source>
        <dbReference type="ARBA" id="ARBA00022989"/>
    </source>
</evidence>
<dbReference type="PROSITE" id="PS51257">
    <property type="entry name" value="PROKAR_LIPOPROTEIN"/>
    <property type="match status" value="1"/>
</dbReference>
<accession>A0ABV6L2E5</accession>
<evidence type="ECO:0000256" key="3">
    <source>
        <dbReference type="ARBA" id="ARBA00022692"/>
    </source>
</evidence>
<keyword evidence="10" id="KW-1185">Reference proteome</keyword>
<evidence type="ECO:0000313" key="10">
    <source>
        <dbReference type="Proteomes" id="UP001589828"/>
    </source>
</evidence>
<dbReference type="InterPro" id="IPR025857">
    <property type="entry name" value="MacB_PCD"/>
</dbReference>
<proteinExistence type="predicted"/>
<keyword evidence="3 6" id="KW-0812">Transmembrane</keyword>
<dbReference type="RefSeq" id="WP_377021289.1">
    <property type="nucleotide sequence ID" value="NZ_JBHLTS010000007.1"/>
</dbReference>
<feature type="transmembrane region" description="Helical" evidence="6">
    <location>
        <begin position="427"/>
        <end position="452"/>
    </location>
</feature>
<evidence type="ECO:0000256" key="5">
    <source>
        <dbReference type="ARBA" id="ARBA00023136"/>
    </source>
</evidence>
<feature type="domain" description="ABC3 transporter permease C-terminal" evidence="7">
    <location>
        <begin position="296"/>
        <end position="408"/>
    </location>
</feature>
<feature type="transmembrane region" description="Helical" evidence="6">
    <location>
        <begin position="291"/>
        <end position="317"/>
    </location>
</feature>
<dbReference type="InterPro" id="IPR003838">
    <property type="entry name" value="ABC3_permease_C"/>
</dbReference>
<evidence type="ECO:0000256" key="6">
    <source>
        <dbReference type="SAM" id="Phobius"/>
    </source>
</evidence>
<reference evidence="9 10" key="1">
    <citation type="submission" date="2024-09" db="EMBL/GenBank/DDBJ databases">
        <authorList>
            <person name="Sun Q."/>
            <person name="Mori K."/>
        </authorList>
    </citation>
    <scope>NUCLEOTIDE SEQUENCE [LARGE SCALE GENOMIC DNA]</scope>
    <source>
        <strain evidence="9 10">NCAIM B.02415</strain>
    </source>
</reference>
<feature type="domain" description="ABC3 transporter permease C-terminal" evidence="7">
    <location>
        <begin position="678"/>
        <end position="787"/>
    </location>
</feature>
<comment type="caution">
    <text evidence="9">The sequence shown here is derived from an EMBL/GenBank/DDBJ whole genome shotgun (WGS) entry which is preliminary data.</text>
</comment>
<evidence type="ECO:0000313" key="9">
    <source>
        <dbReference type="EMBL" id="MFC0513422.1"/>
    </source>
</evidence>
<dbReference type="Pfam" id="PF12704">
    <property type="entry name" value="MacB_PCD"/>
    <property type="match status" value="2"/>
</dbReference>
<organism evidence="9 10">
    <name type="scientific">Mucilaginibacter angelicae</name>
    <dbReference type="NCBI Taxonomy" id="869718"/>
    <lineage>
        <taxon>Bacteria</taxon>
        <taxon>Pseudomonadati</taxon>
        <taxon>Bacteroidota</taxon>
        <taxon>Sphingobacteriia</taxon>
        <taxon>Sphingobacteriales</taxon>
        <taxon>Sphingobacteriaceae</taxon>
        <taxon>Mucilaginibacter</taxon>
    </lineage>
</organism>
<feature type="transmembrane region" description="Helical" evidence="6">
    <location>
        <begin position="21"/>
        <end position="41"/>
    </location>
</feature>
<comment type="subcellular location">
    <subcellularLocation>
        <location evidence="1">Cell membrane</location>
        <topology evidence="1">Multi-pass membrane protein</topology>
    </subcellularLocation>
</comment>
<keyword evidence="2" id="KW-1003">Cell membrane</keyword>
<feature type="transmembrane region" description="Helical" evidence="6">
    <location>
        <begin position="674"/>
        <end position="696"/>
    </location>
</feature>
<dbReference type="InterPro" id="IPR050250">
    <property type="entry name" value="Macrolide_Exporter_MacB"/>
</dbReference>
<evidence type="ECO:0000259" key="8">
    <source>
        <dbReference type="Pfam" id="PF12704"/>
    </source>
</evidence>
<evidence type="ECO:0000256" key="1">
    <source>
        <dbReference type="ARBA" id="ARBA00004651"/>
    </source>
</evidence>
<keyword evidence="4 6" id="KW-1133">Transmembrane helix</keyword>
<feature type="domain" description="MacB-like periplasmic core" evidence="8">
    <location>
        <begin position="438"/>
        <end position="631"/>
    </location>
</feature>
<evidence type="ECO:0000259" key="7">
    <source>
        <dbReference type="Pfam" id="PF02687"/>
    </source>
</evidence>
<feature type="transmembrane region" description="Helical" evidence="6">
    <location>
        <begin position="384"/>
        <end position="407"/>
    </location>
</feature>
<feature type="transmembrane region" description="Helical" evidence="6">
    <location>
        <begin position="338"/>
        <end position="364"/>
    </location>
</feature>
<dbReference type="EMBL" id="JBHLTS010000007">
    <property type="protein sequence ID" value="MFC0513422.1"/>
    <property type="molecule type" value="Genomic_DNA"/>
</dbReference>